<dbReference type="PANTHER" id="PTHR28630">
    <property type="match status" value="1"/>
</dbReference>
<dbReference type="RefSeq" id="XP_064659659.1">
    <property type="nucleotide sequence ID" value="XM_064802298.1"/>
</dbReference>
<sequence length="228" mass="25408">MAEVATESKTDKSPAANGEAPMNGEQQEAHYQLPDAKALEEAGNLLVRDENGNETPFKSLYENQPGRRLCVFVRHFYCGHCEEYVRYLAKHLPPEKLASASPPITLTIIGCGDPQCIPDYRTRTMSSLSKPYPIYTDRDRAIYTKLGMIQQLGGETKPEYLTTSVTSSVVSSLKNIITSGPKGFKGGNYSQNGGEWLFEDGELKWVRRMRNSADHALIEELRDALGMQ</sequence>
<dbReference type="AlphaFoldDB" id="A0AAV9PBS6"/>
<proteinExistence type="predicted"/>
<keyword evidence="3" id="KW-1185">Reference proteome</keyword>
<evidence type="ECO:0008006" key="4">
    <source>
        <dbReference type="Google" id="ProtNLM"/>
    </source>
</evidence>
<evidence type="ECO:0000256" key="1">
    <source>
        <dbReference type="SAM" id="MobiDB-lite"/>
    </source>
</evidence>
<dbReference type="PANTHER" id="PTHR28630:SF3">
    <property type="entry name" value="PEROXIREDOXIN-LIKE 2C"/>
    <property type="match status" value="1"/>
</dbReference>
<comment type="caution">
    <text evidence="2">The sequence shown here is derived from an EMBL/GenBank/DDBJ whole genome shotgun (WGS) entry which is preliminary data.</text>
</comment>
<dbReference type="Proteomes" id="UP001337655">
    <property type="component" value="Unassembled WGS sequence"/>
</dbReference>
<gene>
    <name evidence="2" type="ORF">LTR77_005049</name>
</gene>
<dbReference type="Pfam" id="PF13911">
    <property type="entry name" value="AhpC-TSA_2"/>
    <property type="match status" value="1"/>
</dbReference>
<dbReference type="GeneID" id="89926393"/>
<dbReference type="InterPro" id="IPR032801">
    <property type="entry name" value="PXL2A/B/C"/>
</dbReference>
<protein>
    <recommendedName>
        <fullName evidence="4">Thioredoxin-like protein</fullName>
    </recommendedName>
</protein>
<dbReference type="EMBL" id="JAVRRT010000007">
    <property type="protein sequence ID" value="KAK5170461.1"/>
    <property type="molecule type" value="Genomic_DNA"/>
</dbReference>
<accession>A0AAV9PBS6</accession>
<name>A0AAV9PBS6_9PEZI</name>
<feature type="compositionally biased region" description="Basic and acidic residues" evidence="1">
    <location>
        <begin position="1"/>
        <end position="12"/>
    </location>
</feature>
<feature type="region of interest" description="Disordered" evidence="1">
    <location>
        <begin position="1"/>
        <end position="31"/>
    </location>
</feature>
<reference evidence="2 3" key="1">
    <citation type="submission" date="2023-08" db="EMBL/GenBank/DDBJ databases">
        <title>Black Yeasts Isolated from many extreme environments.</title>
        <authorList>
            <person name="Coleine C."/>
            <person name="Stajich J.E."/>
            <person name="Selbmann L."/>
        </authorList>
    </citation>
    <scope>NUCLEOTIDE SEQUENCE [LARGE SCALE GENOMIC DNA]</scope>
    <source>
        <strain evidence="2 3">CCFEE 5935</strain>
    </source>
</reference>
<organism evidence="2 3">
    <name type="scientific">Saxophila tyrrhenica</name>
    <dbReference type="NCBI Taxonomy" id="1690608"/>
    <lineage>
        <taxon>Eukaryota</taxon>
        <taxon>Fungi</taxon>
        <taxon>Dikarya</taxon>
        <taxon>Ascomycota</taxon>
        <taxon>Pezizomycotina</taxon>
        <taxon>Dothideomycetes</taxon>
        <taxon>Dothideomycetidae</taxon>
        <taxon>Mycosphaerellales</taxon>
        <taxon>Extremaceae</taxon>
        <taxon>Saxophila</taxon>
    </lineage>
</organism>
<evidence type="ECO:0000313" key="3">
    <source>
        <dbReference type="Proteomes" id="UP001337655"/>
    </source>
</evidence>
<evidence type="ECO:0000313" key="2">
    <source>
        <dbReference type="EMBL" id="KAK5170461.1"/>
    </source>
</evidence>